<dbReference type="InterPro" id="IPR051164">
    <property type="entry name" value="NmrA-like_oxidored"/>
</dbReference>
<dbReference type="AlphaFoldDB" id="V5SBI8"/>
<gene>
    <name evidence="4" type="ORF">W911_04605</name>
</gene>
<organism evidence="4 5">
    <name type="scientific">Hyphomicrobium nitrativorans NL23</name>
    <dbReference type="NCBI Taxonomy" id="1029756"/>
    <lineage>
        <taxon>Bacteria</taxon>
        <taxon>Pseudomonadati</taxon>
        <taxon>Pseudomonadota</taxon>
        <taxon>Alphaproteobacteria</taxon>
        <taxon>Hyphomicrobiales</taxon>
        <taxon>Hyphomicrobiaceae</taxon>
        <taxon>Hyphomicrobium</taxon>
    </lineage>
</organism>
<dbReference type="KEGG" id="hni:W911_04605"/>
<dbReference type="Gene3D" id="3.90.25.10">
    <property type="entry name" value="UDP-galactose 4-epimerase, domain 1"/>
    <property type="match status" value="1"/>
</dbReference>
<feature type="domain" description="NmrA-like" evidence="3">
    <location>
        <begin position="16"/>
        <end position="234"/>
    </location>
</feature>
<proteinExistence type="inferred from homology"/>
<dbReference type="EMBL" id="CP006912">
    <property type="protein sequence ID" value="AHB47842.1"/>
    <property type="molecule type" value="Genomic_DNA"/>
</dbReference>
<dbReference type="Gene3D" id="3.40.50.720">
    <property type="entry name" value="NAD(P)-binding Rossmann-like Domain"/>
    <property type="match status" value="1"/>
</dbReference>
<dbReference type="Proteomes" id="UP000018542">
    <property type="component" value="Chromosome"/>
</dbReference>
<dbReference type="InterPro" id="IPR036291">
    <property type="entry name" value="NAD(P)-bd_dom_sf"/>
</dbReference>
<dbReference type="Pfam" id="PF05368">
    <property type="entry name" value="NmrA"/>
    <property type="match status" value="1"/>
</dbReference>
<dbReference type="PANTHER" id="PTHR42748:SF7">
    <property type="entry name" value="NMRA LIKE REDOX SENSOR 1-RELATED"/>
    <property type="match status" value="1"/>
</dbReference>
<evidence type="ECO:0000259" key="3">
    <source>
        <dbReference type="Pfam" id="PF05368"/>
    </source>
</evidence>
<name>V5SBI8_9HYPH</name>
<evidence type="ECO:0000256" key="2">
    <source>
        <dbReference type="ARBA" id="ARBA00022857"/>
    </source>
</evidence>
<accession>V5SBI8</accession>
<protein>
    <submittedName>
        <fullName evidence="4">Nucleoside-diphosphate sugar epimerase</fullName>
    </submittedName>
</protein>
<sequence>MAVKFHTMKNVTDHPNRTIVVLGATGQQGGGVIRALAADGRWRLRAITRDPSSDAAKALASRDIEIVSANLDDPHSMRSALNGAYGVYSMQTSDQRHDKEIRRGMAIADAALDAGVSHFVYASVGGADRRSGVPHFESKWEIERGIARKGLPATIVRPTFFMENFTKLSLRAVLMALLQQYVPDGKRLQMISVDDIGKWVVRAFDNPESFIGKAEEIAGDELTREEIVAALKAKGWFAGLPFPVPRALLRHLPGDAIKMFEWFGAEGYRADIAALRSAQPDLMTFAQWLQAQSARS</sequence>
<dbReference type="PANTHER" id="PTHR42748">
    <property type="entry name" value="NITROGEN METABOLITE REPRESSION PROTEIN NMRA FAMILY MEMBER"/>
    <property type="match status" value="1"/>
</dbReference>
<dbReference type="PATRIC" id="fig|1029756.8.peg.965"/>
<dbReference type="InterPro" id="IPR008030">
    <property type="entry name" value="NmrA-like"/>
</dbReference>
<dbReference type="STRING" id="1029756.W911_04605"/>
<reference evidence="4 5" key="1">
    <citation type="journal article" date="2014" name="Genome Announc.">
        <title>Complete Genome Sequence of Hyphomicrobium nitrativorans Strain NL23, a Denitrifying Bacterium Isolated from Biofilm of a Methanol-Fed Denitrification System Treating Seawater at the Montreal Biodome.</title>
        <authorList>
            <person name="Martineau C."/>
            <person name="Villeneuve C."/>
            <person name="Mauffrey F."/>
            <person name="Villemur R."/>
        </authorList>
    </citation>
    <scope>NUCLEOTIDE SEQUENCE [LARGE SCALE GENOMIC DNA]</scope>
    <source>
        <strain evidence="4">NL23</strain>
    </source>
</reference>
<dbReference type="CDD" id="cd05251">
    <property type="entry name" value="NmrA_like_SDR_a"/>
    <property type="match status" value="1"/>
</dbReference>
<evidence type="ECO:0000313" key="5">
    <source>
        <dbReference type="Proteomes" id="UP000018542"/>
    </source>
</evidence>
<dbReference type="SUPFAM" id="SSF51735">
    <property type="entry name" value="NAD(P)-binding Rossmann-fold domains"/>
    <property type="match status" value="1"/>
</dbReference>
<keyword evidence="5" id="KW-1185">Reference proteome</keyword>
<evidence type="ECO:0000256" key="1">
    <source>
        <dbReference type="ARBA" id="ARBA00006328"/>
    </source>
</evidence>
<dbReference type="HOGENOM" id="CLU_007383_8_4_5"/>
<evidence type="ECO:0000313" key="4">
    <source>
        <dbReference type="EMBL" id="AHB47842.1"/>
    </source>
</evidence>
<keyword evidence="2" id="KW-0521">NADP</keyword>
<comment type="similarity">
    <text evidence="1">Belongs to the NmrA-type oxidoreductase family.</text>
</comment>